<proteinExistence type="predicted"/>
<dbReference type="PANTHER" id="PTHR34822">
    <property type="entry name" value="GRPB DOMAIN PROTEIN (AFU_ORTHOLOGUE AFUA_1G01530)"/>
    <property type="match status" value="1"/>
</dbReference>
<evidence type="ECO:0000313" key="1">
    <source>
        <dbReference type="EMBL" id="RWR13110.1"/>
    </source>
</evidence>
<dbReference type="Pfam" id="PF04229">
    <property type="entry name" value="GrpB"/>
    <property type="match status" value="1"/>
</dbReference>
<comment type="caution">
    <text evidence="1">The sequence shown here is derived from an EMBL/GenBank/DDBJ whole genome shotgun (WGS) entry which is preliminary data.</text>
</comment>
<protein>
    <submittedName>
        <fullName evidence="1">GrpB family protein</fullName>
    </submittedName>
</protein>
<reference evidence="1 2" key="2">
    <citation type="submission" date="2019-01" db="EMBL/GenBank/DDBJ databases">
        <authorList>
            <person name="Li Y."/>
        </authorList>
    </citation>
    <scope>NUCLEOTIDE SEQUENCE [LARGE SCALE GENOMIC DNA]</scope>
    <source>
        <strain evidence="1 2">2D-5</strain>
    </source>
</reference>
<dbReference type="InterPro" id="IPR007344">
    <property type="entry name" value="GrpB/CoaE"/>
</dbReference>
<dbReference type="Gene3D" id="3.30.460.10">
    <property type="entry name" value="Beta Polymerase, domain 2"/>
    <property type="match status" value="1"/>
</dbReference>
<organism evidence="1 2">
    <name type="scientific">Paenirhodobacter populi</name>
    <dbReference type="NCBI Taxonomy" id="2306993"/>
    <lineage>
        <taxon>Bacteria</taxon>
        <taxon>Pseudomonadati</taxon>
        <taxon>Pseudomonadota</taxon>
        <taxon>Alphaproteobacteria</taxon>
        <taxon>Rhodobacterales</taxon>
        <taxon>Rhodobacter group</taxon>
        <taxon>Paenirhodobacter</taxon>
    </lineage>
</organism>
<accession>A0A451GCM3</accession>
<name>A0A451GCM3_9RHOB</name>
<dbReference type="PANTHER" id="PTHR34822:SF1">
    <property type="entry name" value="GRPB FAMILY PROTEIN"/>
    <property type="match status" value="1"/>
</dbReference>
<dbReference type="Proteomes" id="UP000285710">
    <property type="component" value="Unassembled WGS sequence"/>
</dbReference>
<dbReference type="AlphaFoldDB" id="A0A451GCM3"/>
<dbReference type="InterPro" id="IPR043519">
    <property type="entry name" value="NT_sf"/>
</dbReference>
<dbReference type="SUPFAM" id="SSF81301">
    <property type="entry name" value="Nucleotidyltransferase"/>
    <property type="match status" value="1"/>
</dbReference>
<evidence type="ECO:0000313" key="2">
    <source>
        <dbReference type="Proteomes" id="UP000285710"/>
    </source>
</evidence>
<gene>
    <name evidence="1" type="ORF">D2T33_07925</name>
</gene>
<reference evidence="1 2" key="1">
    <citation type="submission" date="2019-01" db="EMBL/GenBank/DDBJ databases">
        <title>Sinorhodobacter populi sp. nov. isolated from the symptomatic bark tissue of Populus euramericana canker.</title>
        <authorList>
            <person name="Xu G."/>
        </authorList>
    </citation>
    <scope>NUCLEOTIDE SEQUENCE [LARGE SCALE GENOMIC DNA]</scope>
    <source>
        <strain evidence="1 2">2D-5</strain>
    </source>
</reference>
<dbReference type="RefSeq" id="WP_128269418.1">
    <property type="nucleotide sequence ID" value="NZ_SAUW01000006.1"/>
</dbReference>
<sequence length="167" mass="18768">MDNPIVLLPYDNRWPALFEEERTRLRAACGALLPDLHHIGSTSIPGLAAKPVIDILAVLERHEDGLSCVGPMRMLGYEYRGANGINGRHYFSKGAPHTHHVHMLAAGHPEIARHLGFRDYLRAHPDEARAYEALKRDLAARFRTDRRAYAAAKDAFCARIDRLVRGL</sequence>
<dbReference type="EMBL" id="SAUW01000006">
    <property type="protein sequence ID" value="RWR13110.1"/>
    <property type="molecule type" value="Genomic_DNA"/>
</dbReference>
<keyword evidence="2" id="KW-1185">Reference proteome</keyword>